<dbReference type="GO" id="GO:0015031">
    <property type="term" value="P:protein transport"/>
    <property type="evidence" value="ECO:0007669"/>
    <property type="project" value="UniProtKB-KW"/>
</dbReference>
<sequence length="943" mass="106329">MELEFRRRDYGATHESQFLPRSEALKHPLSSIFASRQQQAKTVRGSDLDFFDPLRGLDVNASAEEKVEDTSISIEAVTQDLIKEWKSLKRVLMQRFPVSKLILYFTQSTVEAPSALSHSEETGSEQTSLEEPAKIINQQEYIAKVHELREGIKCAWQAEDRVTSLKLSIKVTKLLMDTTVLQFYPTVFVIVTDMLDMLGDMVWERIKQKAELDVDGTVICSLLKRLAITGFAKLVLFENFSLACKTSINYYFLILPTFLCLSFGFSLYAHSYLELAIMPCWRFLINQPMEVLDRLVMMVRGLADPLASLYCRLYMVHRMQKFGFCNSGYLIKCIKDIEDVLAPVLVDKEGYSYITDDKKLLFSLMEPAIEYIVKCLFLTGRQENNVLSMLEELGFGRNKFQSSCNSSHVSILLHHLLKELPSELVISLTTEILDMIKCSNDCSFSQVLNYRLLGNKLSEGKSQEGFLSSLIDEVIQAASQYQSLYDYLRIMDAYVDLMLQNKMENHLDALLDDIVNLARDKFLCEEEQASLQSIILKLLAHFENLQEVLPLNHFIEILDLMSGTSKSSVNMHLLNMGTRNGCICDSTTVQFLFEVSQALYDATDFVHIKDDDNRQTSHLISRFVEMVDYGAEMERHLMFLAECREAFNGIHELKETLVRSSNTLAVKALKAGKKHTNFVKSCLAFSEVTIPSISSPTKHLNLYLETAEVALLGGLISHSDGLVMSAVEYLENVAVTDGLKLIDVDSMASVVCKLCSLLVMVPGNPEKGVMEILKSIFSATCSSSWATPRLKVKIFCAIMSLLSTLSQDNLPYHSANPEIIGNDLLFFGDSSYKQELVSCSQFVLSELLDAIEQESSQIARGNMAIEACNCISLALVVLFLPSFAYFLIPDKLKVVLTWVGDMFDDVQMNEKVTELCLRLLETAKGCLGANDRYIESTKKSLQL</sequence>
<gene>
    <name evidence="7" type="ORF">ARALYDRAFT_892013</name>
</gene>
<dbReference type="Gramene" id="scaffold_104807.1">
    <property type="protein sequence ID" value="scaffold_104807.1"/>
    <property type="gene ID" value="scaffold_104807.1"/>
</dbReference>
<accession>D7KGS4</accession>
<proteinExistence type="inferred from homology"/>
<evidence type="ECO:0000256" key="4">
    <source>
        <dbReference type="ARBA" id="ARBA00022753"/>
    </source>
</evidence>
<name>D7KGS4_ARALL</name>
<dbReference type="GO" id="GO:0032456">
    <property type="term" value="P:endocytic recycling"/>
    <property type="evidence" value="ECO:0007669"/>
    <property type="project" value="InterPro"/>
</dbReference>
<evidence type="ECO:0000313" key="8">
    <source>
        <dbReference type="Proteomes" id="UP000008694"/>
    </source>
</evidence>
<keyword evidence="6" id="KW-0472">Membrane</keyword>
<dbReference type="Proteomes" id="UP000008694">
    <property type="component" value="Unassembled WGS sequence"/>
</dbReference>
<dbReference type="GO" id="GO:0005829">
    <property type="term" value="C:cytosol"/>
    <property type="evidence" value="ECO:0007669"/>
    <property type="project" value="GOC"/>
</dbReference>
<dbReference type="AlphaFoldDB" id="D7KGS4"/>
<dbReference type="PANTHER" id="PTHR13673">
    <property type="entry name" value="ESOPHAGEAL CANCER ASSOCIATED PROTEIN"/>
    <property type="match status" value="1"/>
</dbReference>
<dbReference type="InterPro" id="IPR005378">
    <property type="entry name" value="Vps35"/>
</dbReference>
<keyword evidence="8" id="KW-1185">Reference proteome</keyword>
<feature type="transmembrane region" description="Helical" evidence="6">
    <location>
        <begin position="250"/>
        <end position="269"/>
    </location>
</feature>
<keyword evidence="5" id="KW-0653">Protein transport</keyword>
<evidence type="ECO:0000256" key="6">
    <source>
        <dbReference type="SAM" id="Phobius"/>
    </source>
</evidence>
<reference evidence="8" key="1">
    <citation type="journal article" date="2011" name="Nat. Genet.">
        <title>The Arabidopsis lyrata genome sequence and the basis of rapid genome size change.</title>
        <authorList>
            <person name="Hu T.T."/>
            <person name="Pattyn P."/>
            <person name="Bakker E.G."/>
            <person name="Cao J."/>
            <person name="Cheng J.-F."/>
            <person name="Clark R.M."/>
            <person name="Fahlgren N."/>
            <person name="Fawcett J.A."/>
            <person name="Grimwood J."/>
            <person name="Gundlach H."/>
            <person name="Haberer G."/>
            <person name="Hollister J.D."/>
            <person name="Ossowski S."/>
            <person name="Ottilar R.P."/>
            <person name="Salamov A.A."/>
            <person name="Schneeberger K."/>
            <person name="Spannagl M."/>
            <person name="Wang X."/>
            <person name="Yang L."/>
            <person name="Nasrallah M.E."/>
            <person name="Bergelson J."/>
            <person name="Carrington J.C."/>
            <person name="Gaut B.S."/>
            <person name="Schmutz J."/>
            <person name="Mayer K.F.X."/>
            <person name="Van de Peer Y."/>
            <person name="Grigoriev I.V."/>
            <person name="Nordborg M."/>
            <person name="Weigel D."/>
            <person name="Guo Y.-L."/>
        </authorList>
    </citation>
    <scope>NUCLEOTIDE SEQUENCE [LARGE SCALE GENOMIC DNA]</scope>
    <source>
        <strain evidence="8">cv. MN47</strain>
    </source>
</reference>
<dbReference type="STRING" id="81972.D7KGS4"/>
<keyword evidence="6" id="KW-0812">Transmembrane</keyword>
<dbReference type="GO" id="GO:0005768">
    <property type="term" value="C:endosome"/>
    <property type="evidence" value="ECO:0007669"/>
    <property type="project" value="UniProtKB-SubCell"/>
</dbReference>
<organism evidence="8">
    <name type="scientific">Arabidopsis lyrata subsp. lyrata</name>
    <name type="common">Lyre-leaved rock-cress</name>
    <dbReference type="NCBI Taxonomy" id="81972"/>
    <lineage>
        <taxon>Eukaryota</taxon>
        <taxon>Viridiplantae</taxon>
        <taxon>Streptophyta</taxon>
        <taxon>Embryophyta</taxon>
        <taxon>Tracheophyta</taxon>
        <taxon>Spermatophyta</taxon>
        <taxon>Magnoliopsida</taxon>
        <taxon>eudicotyledons</taxon>
        <taxon>Gunneridae</taxon>
        <taxon>Pentapetalae</taxon>
        <taxon>rosids</taxon>
        <taxon>malvids</taxon>
        <taxon>Brassicales</taxon>
        <taxon>Brassicaceae</taxon>
        <taxon>Camelineae</taxon>
        <taxon>Arabidopsis</taxon>
    </lineage>
</organism>
<comment type="similarity">
    <text evidence="2">Belongs to the VPS35L family.</text>
</comment>
<evidence type="ECO:0000256" key="1">
    <source>
        <dbReference type="ARBA" id="ARBA00004177"/>
    </source>
</evidence>
<evidence type="ECO:0000256" key="3">
    <source>
        <dbReference type="ARBA" id="ARBA00022448"/>
    </source>
</evidence>
<protein>
    <submittedName>
        <fullName evidence="7">Uncharacterized protein</fullName>
    </submittedName>
</protein>
<keyword evidence="3" id="KW-0813">Transport</keyword>
<dbReference type="eggNOG" id="KOG3682">
    <property type="taxonomic scope" value="Eukaryota"/>
</dbReference>
<dbReference type="EMBL" id="GL348713">
    <property type="protein sequence ID" value="EFH67850.1"/>
    <property type="molecule type" value="Genomic_DNA"/>
</dbReference>
<evidence type="ECO:0000313" key="7">
    <source>
        <dbReference type="EMBL" id="EFH67850.1"/>
    </source>
</evidence>
<dbReference type="PANTHER" id="PTHR13673:SF0">
    <property type="entry name" value="VPS35 ENDOSOMAL PROTEIN-SORTING FACTOR-LIKE"/>
    <property type="match status" value="1"/>
</dbReference>
<dbReference type="HOGENOM" id="CLU_012270_0_0_1"/>
<dbReference type="Pfam" id="PF03635">
    <property type="entry name" value="Vps35"/>
    <property type="match status" value="1"/>
</dbReference>
<dbReference type="GO" id="GO:0042147">
    <property type="term" value="P:retrograde transport, endosome to Golgi"/>
    <property type="evidence" value="ECO:0007669"/>
    <property type="project" value="InterPro"/>
</dbReference>
<evidence type="ECO:0000256" key="5">
    <source>
        <dbReference type="ARBA" id="ARBA00022927"/>
    </source>
</evidence>
<evidence type="ECO:0000256" key="2">
    <source>
        <dbReference type="ARBA" id="ARBA00010704"/>
    </source>
</evidence>
<dbReference type="InterPro" id="IPR029705">
    <property type="entry name" value="VPS35L"/>
</dbReference>
<dbReference type="GO" id="GO:0030906">
    <property type="term" value="C:retromer, cargo-selective complex"/>
    <property type="evidence" value="ECO:0007669"/>
    <property type="project" value="InterPro"/>
</dbReference>
<keyword evidence="6" id="KW-1133">Transmembrane helix</keyword>
<comment type="subcellular location">
    <subcellularLocation>
        <location evidence="1">Endosome</location>
    </subcellularLocation>
</comment>
<keyword evidence="4" id="KW-0967">Endosome</keyword>